<keyword evidence="4" id="KW-1185">Reference proteome</keyword>
<keyword evidence="2" id="KW-1133">Transmembrane helix</keyword>
<evidence type="ECO:0000313" key="4">
    <source>
        <dbReference type="Proteomes" id="UP000029640"/>
    </source>
</evidence>
<dbReference type="STRING" id="1265313.HRUBRA_01745"/>
<dbReference type="HOGENOM" id="CLU_651763_0_0_6"/>
<dbReference type="InterPro" id="IPR012902">
    <property type="entry name" value="N_methyl_site"/>
</dbReference>
<feature type="compositionally biased region" description="Acidic residues" evidence="1">
    <location>
        <begin position="190"/>
        <end position="205"/>
    </location>
</feature>
<evidence type="ECO:0000313" key="3">
    <source>
        <dbReference type="EMBL" id="KGE03654.1"/>
    </source>
</evidence>
<dbReference type="AlphaFoldDB" id="A0A095WYG1"/>
<organism evidence="3 4">
    <name type="scientific">Pseudohaliea rubra DSM 19751</name>
    <dbReference type="NCBI Taxonomy" id="1265313"/>
    <lineage>
        <taxon>Bacteria</taxon>
        <taxon>Pseudomonadati</taxon>
        <taxon>Pseudomonadota</taxon>
        <taxon>Gammaproteobacteria</taxon>
        <taxon>Cellvibrionales</taxon>
        <taxon>Halieaceae</taxon>
        <taxon>Pseudohaliea</taxon>
    </lineage>
</organism>
<name>A0A095WYG1_9GAMM</name>
<evidence type="ECO:0000256" key="2">
    <source>
        <dbReference type="SAM" id="Phobius"/>
    </source>
</evidence>
<comment type="caution">
    <text evidence="3">The sequence shown here is derived from an EMBL/GenBank/DDBJ whole genome shotgun (WGS) entry which is preliminary data.</text>
</comment>
<evidence type="ECO:0000256" key="1">
    <source>
        <dbReference type="SAM" id="MobiDB-lite"/>
    </source>
</evidence>
<feature type="compositionally biased region" description="Acidic residues" evidence="1">
    <location>
        <begin position="168"/>
        <end position="179"/>
    </location>
</feature>
<dbReference type="eggNOG" id="COG4967">
    <property type="taxonomic scope" value="Bacteria"/>
</dbReference>
<keyword evidence="2" id="KW-0812">Transmembrane</keyword>
<sequence>MVRRLAKRSPGHRAQAGLTLVEALIAFAVLAIGLLSLVGFHGASQRELALARARAEASALAEQKLHELQSFVDVGDIPLNDPGTDAVAGVTAFTRRWEIERPADGAFGDAPASVLLAEVTVDWTDSLGQEQSVVVASELLETSPTQDAERLLAALGATGAAWSTASWEVDEESEDDCSGDDSSCASSSESDSDSESGDDCSEEDCDIDGYRNGTRYTVSGNLDGDRSEVDGIEGDGISCSFSGGRRSYSCETSPVAAGGTWSGELAFDLRGGRRLCNDEFGVVIRDRDTLVIDGISEDATVDLSVSRSCPRKLIIEGSLTGEVGRVRTDRPIRVREQDPGSANMNCEFVGSSGFRCESNAFSSNQKWEGLLVFAVKGGRRLCPNGGSLDYEMYDRRFIEVGDVGSSGTIQLRVARRCGDDD</sequence>
<accession>A0A095WYG1</accession>
<dbReference type="EMBL" id="AUVB01000053">
    <property type="protein sequence ID" value="KGE03654.1"/>
    <property type="molecule type" value="Genomic_DNA"/>
</dbReference>
<dbReference type="Pfam" id="PF07963">
    <property type="entry name" value="N_methyl"/>
    <property type="match status" value="1"/>
</dbReference>
<dbReference type="PROSITE" id="PS00409">
    <property type="entry name" value="PROKAR_NTER_METHYL"/>
    <property type="match status" value="1"/>
</dbReference>
<feature type="transmembrane region" description="Helical" evidence="2">
    <location>
        <begin position="20"/>
        <end position="40"/>
    </location>
</feature>
<protein>
    <submittedName>
        <fullName evidence="3">Uncharacterized protein</fullName>
    </submittedName>
</protein>
<feature type="compositionally biased region" description="Low complexity" evidence="1">
    <location>
        <begin position="180"/>
        <end position="189"/>
    </location>
</feature>
<feature type="region of interest" description="Disordered" evidence="1">
    <location>
        <begin position="164"/>
        <end position="205"/>
    </location>
</feature>
<keyword evidence="2" id="KW-0472">Membrane</keyword>
<dbReference type="Proteomes" id="UP000029640">
    <property type="component" value="Unassembled WGS sequence"/>
</dbReference>
<proteinExistence type="predicted"/>
<reference evidence="3 4" key="1">
    <citation type="journal article" date="2014" name="Genome Announc.">
        <title>Genome Sequence of Gammaproteobacterial Pseudohaliea rubra Type Strain DSM 19751, Isolated from Coastal Seawater of the Mediterranean Sea.</title>
        <authorList>
            <person name="Spring S."/>
            <person name="Fiebig A."/>
            <person name="Riedel T."/>
            <person name="Goker M."/>
            <person name="Klenk H.P."/>
        </authorList>
    </citation>
    <scope>NUCLEOTIDE SEQUENCE [LARGE SCALE GENOMIC DNA]</scope>
    <source>
        <strain evidence="3 4">DSM 19751</strain>
    </source>
</reference>
<gene>
    <name evidence="3" type="ORF">HRUBRA_01745</name>
</gene>